<keyword evidence="4" id="KW-0391">Immunity</keyword>
<reference evidence="11" key="1">
    <citation type="submission" date="2025-08" db="UniProtKB">
        <authorList>
            <consortium name="Ensembl"/>
        </authorList>
    </citation>
    <scope>IDENTIFICATION</scope>
</reference>
<dbReference type="PaxDb" id="30732-ENSOMEP00000010894"/>
<evidence type="ECO:0000313" key="11">
    <source>
        <dbReference type="Ensembl" id="ENSOMEP00000010894.1"/>
    </source>
</evidence>
<evidence type="ECO:0000256" key="8">
    <source>
        <dbReference type="SAM" id="Phobius"/>
    </source>
</evidence>
<evidence type="ECO:0000256" key="6">
    <source>
        <dbReference type="ARBA" id="ARBA00023157"/>
    </source>
</evidence>
<feature type="transmembrane region" description="Helical" evidence="8">
    <location>
        <begin position="246"/>
        <end position="266"/>
    </location>
</feature>
<name>A0A3B3BZV2_ORYME</name>
<sequence>MIRGLATFILLGAVFVIRTLELPEEIPLIEAELGDNVTFMCFSQDFDQALVYWYKYRYGYMIHTIRMGSFGQFKEQFDNSRVKAMKKDDKYIILMITNVSKEDEATYFCQAGSSYNMEFVNGSHLAVKGPKNKPKSGFVKQSSNLELVLLGNTVNLQCSVPSKMNRCAGERRVYWYKAGSKSHTDILHTTSFSCDDPEGRCVYNLSKTIQTVSDSGVYFCAVDSCGEILFGDGTRVKITDIQCPHISIFGTLLACSVLLNVALFLARLRLKGIYTLCKGDVASSSQAEQLGSGEDQPNYGDLEGTEMCYAALEFVPGRPRRPKITENPAEDYIYSQTIAVFKRRVHEE</sequence>
<dbReference type="InterPro" id="IPR013106">
    <property type="entry name" value="Ig_V-set"/>
</dbReference>
<keyword evidence="8" id="KW-1133">Transmembrane helix</keyword>
<evidence type="ECO:0000313" key="12">
    <source>
        <dbReference type="Proteomes" id="UP000261560"/>
    </source>
</evidence>
<dbReference type="PROSITE" id="PS50835">
    <property type="entry name" value="IG_LIKE"/>
    <property type="match status" value="2"/>
</dbReference>
<keyword evidence="3 9" id="KW-0732">Signal</keyword>
<dbReference type="PANTHER" id="PTHR19433:SF127">
    <property type="entry name" value="NITR9"/>
    <property type="match status" value="1"/>
</dbReference>
<keyword evidence="12" id="KW-1185">Reference proteome</keyword>
<dbReference type="GO" id="GO:0002376">
    <property type="term" value="P:immune system process"/>
    <property type="evidence" value="ECO:0007669"/>
    <property type="project" value="UniProtKB-KW"/>
</dbReference>
<comment type="subcellular location">
    <subcellularLocation>
        <location evidence="1">Cell membrane</location>
    </subcellularLocation>
</comment>
<evidence type="ECO:0000256" key="9">
    <source>
        <dbReference type="SAM" id="SignalP"/>
    </source>
</evidence>
<evidence type="ECO:0000259" key="10">
    <source>
        <dbReference type="PROSITE" id="PS50835"/>
    </source>
</evidence>
<dbReference type="Ensembl" id="ENSOMET00000017868.1">
    <property type="protein sequence ID" value="ENSOMEP00000010894.1"/>
    <property type="gene ID" value="ENSOMEG00000012185.1"/>
</dbReference>
<dbReference type="GO" id="GO:0005886">
    <property type="term" value="C:plasma membrane"/>
    <property type="evidence" value="ECO:0007669"/>
    <property type="project" value="UniProtKB-SubCell"/>
</dbReference>
<dbReference type="GeneID" id="112153524"/>
<dbReference type="InterPro" id="IPR007110">
    <property type="entry name" value="Ig-like_dom"/>
</dbReference>
<keyword evidence="5 8" id="KW-0472">Membrane</keyword>
<protein>
    <submittedName>
        <fullName evidence="11">Uncharacterized LOC112153524</fullName>
    </submittedName>
</protein>
<evidence type="ECO:0000256" key="1">
    <source>
        <dbReference type="ARBA" id="ARBA00004236"/>
    </source>
</evidence>
<dbReference type="CDD" id="cd00099">
    <property type="entry name" value="IgV"/>
    <property type="match status" value="1"/>
</dbReference>
<evidence type="ECO:0000256" key="3">
    <source>
        <dbReference type="ARBA" id="ARBA00022729"/>
    </source>
</evidence>
<feature type="chain" id="PRO_5017283766" evidence="9">
    <location>
        <begin position="20"/>
        <end position="348"/>
    </location>
</feature>
<feature type="signal peptide" evidence="9">
    <location>
        <begin position="1"/>
        <end position="19"/>
    </location>
</feature>
<dbReference type="InterPro" id="IPR052051">
    <property type="entry name" value="TCR_complex_component"/>
</dbReference>
<dbReference type="InterPro" id="IPR013783">
    <property type="entry name" value="Ig-like_fold"/>
</dbReference>
<reference evidence="11" key="2">
    <citation type="submission" date="2025-09" db="UniProtKB">
        <authorList>
            <consortium name="Ensembl"/>
        </authorList>
    </citation>
    <scope>IDENTIFICATION</scope>
</reference>
<dbReference type="OrthoDB" id="8947657at2759"/>
<proteinExistence type="predicted"/>
<dbReference type="AlphaFoldDB" id="A0A3B3BZV2"/>
<dbReference type="SUPFAM" id="SSF48726">
    <property type="entry name" value="Immunoglobulin"/>
    <property type="match status" value="2"/>
</dbReference>
<keyword evidence="8" id="KW-0812">Transmembrane</keyword>
<dbReference type="KEGG" id="oml:112153524"/>
<evidence type="ECO:0000256" key="7">
    <source>
        <dbReference type="ARBA" id="ARBA00023180"/>
    </source>
</evidence>
<dbReference type="SMART" id="SM00409">
    <property type="entry name" value="IG"/>
    <property type="match status" value="2"/>
</dbReference>
<feature type="domain" description="Ig-like" evidence="10">
    <location>
        <begin position="23"/>
        <end position="111"/>
    </location>
</feature>
<keyword evidence="7" id="KW-0325">Glycoprotein</keyword>
<dbReference type="Proteomes" id="UP000261560">
    <property type="component" value="Unplaced"/>
</dbReference>
<dbReference type="Gene3D" id="2.60.40.10">
    <property type="entry name" value="Immunoglobulins"/>
    <property type="match status" value="2"/>
</dbReference>
<evidence type="ECO:0000256" key="4">
    <source>
        <dbReference type="ARBA" id="ARBA00022859"/>
    </source>
</evidence>
<dbReference type="GO" id="GO:0009617">
    <property type="term" value="P:response to bacterium"/>
    <property type="evidence" value="ECO:0007669"/>
    <property type="project" value="TreeGrafter"/>
</dbReference>
<feature type="domain" description="Ig-like" evidence="10">
    <location>
        <begin position="134"/>
        <end position="239"/>
    </location>
</feature>
<keyword evidence="2" id="KW-1003">Cell membrane</keyword>
<organism evidence="11 12">
    <name type="scientific">Oryzias melastigma</name>
    <name type="common">Marine medaka</name>
    <dbReference type="NCBI Taxonomy" id="30732"/>
    <lineage>
        <taxon>Eukaryota</taxon>
        <taxon>Metazoa</taxon>
        <taxon>Chordata</taxon>
        <taxon>Craniata</taxon>
        <taxon>Vertebrata</taxon>
        <taxon>Euteleostomi</taxon>
        <taxon>Actinopterygii</taxon>
        <taxon>Neopterygii</taxon>
        <taxon>Teleostei</taxon>
        <taxon>Neoteleostei</taxon>
        <taxon>Acanthomorphata</taxon>
        <taxon>Ovalentaria</taxon>
        <taxon>Atherinomorphae</taxon>
        <taxon>Beloniformes</taxon>
        <taxon>Adrianichthyidae</taxon>
        <taxon>Oryziinae</taxon>
        <taxon>Oryzias</taxon>
    </lineage>
</organism>
<dbReference type="GeneTree" id="ENSGT01030000234530"/>
<dbReference type="PANTHER" id="PTHR19433">
    <property type="entry name" value="T-CELL RECEPTOR ALPHA CHAIN V REGION-RELATED"/>
    <property type="match status" value="1"/>
</dbReference>
<dbReference type="RefSeq" id="XP_024139584.1">
    <property type="nucleotide sequence ID" value="XM_024283816.2"/>
</dbReference>
<accession>A0A3B3BZV2</accession>
<evidence type="ECO:0000256" key="2">
    <source>
        <dbReference type="ARBA" id="ARBA00022475"/>
    </source>
</evidence>
<evidence type="ECO:0000256" key="5">
    <source>
        <dbReference type="ARBA" id="ARBA00023136"/>
    </source>
</evidence>
<dbReference type="InterPro" id="IPR003599">
    <property type="entry name" value="Ig_sub"/>
</dbReference>
<dbReference type="InterPro" id="IPR036179">
    <property type="entry name" value="Ig-like_dom_sf"/>
</dbReference>
<dbReference type="Pfam" id="PF07686">
    <property type="entry name" value="V-set"/>
    <property type="match status" value="2"/>
</dbReference>
<keyword evidence="6" id="KW-1015">Disulfide bond</keyword>